<evidence type="ECO:0000313" key="2">
    <source>
        <dbReference type="Proteomes" id="UP000546007"/>
    </source>
</evidence>
<comment type="caution">
    <text evidence="1">The sequence shown here is derived from an EMBL/GenBank/DDBJ whole genome shotgun (WGS) entry which is preliminary data.</text>
</comment>
<evidence type="ECO:0008006" key="3">
    <source>
        <dbReference type="Google" id="ProtNLM"/>
    </source>
</evidence>
<reference evidence="1 2" key="1">
    <citation type="submission" date="2020-08" db="EMBL/GenBank/DDBJ databases">
        <title>Genomic Encyclopedia of Type Strains, Phase IV (KMG-IV): sequencing the most valuable type-strain genomes for metagenomic binning, comparative biology and taxonomic classification.</title>
        <authorList>
            <person name="Goeker M."/>
        </authorList>
    </citation>
    <scope>NUCLEOTIDE SEQUENCE [LARGE SCALE GENOMIC DNA]</scope>
    <source>
        <strain evidence="1 2">DSM 105721</strain>
    </source>
</reference>
<gene>
    <name evidence="1" type="ORF">GGR14_002568</name>
</gene>
<dbReference type="GeneID" id="93102757"/>
<dbReference type="OrthoDB" id="1097608at2"/>
<dbReference type="AlphaFoldDB" id="A0A7W6MZE1"/>
<sequence>MNKIFIILLMVFIGSACTKENFIDTGKASGIFDGNILEYMKNDPYNWDSTVVVIEWAGLTSLFEGKDAQYPEITFFGPTRLSILRYMLNNGIERIKDVEPEVWKEMMLRYVIPGKHMKDSFAVGDIDDGGDEFTAIAGNRIRVYRKLNPYKDTPDVGAATLHIQSIDTGYSIVMIASADIEPDNGAVHSLVYGFTFGKF</sequence>
<organism evidence="1 2">
    <name type="scientific">Butyricimonas faecihominis</name>
    <dbReference type="NCBI Taxonomy" id="1472416"/>
    <lineage>
        <taxon>Bacteria</taxon>
        <taxon>Pseudomonadati</taxon>
        <taxon>Bacteroidota</taxon>
        <taxon>Bacteroidia</taxon>
        <taxon>Bacteroidales</taxon>
        <taxon>Odoribacteraceae</taxon>
        <taxon>Butyricimonas</taxon>
    </lineage>
</organism>
<dbReference type="Proteomes" id="UP000546007">
    <property type="component" value="Unassembled WGS sequence"/>
</dbReference>
<accession>A0A7W6MZE1</accession>
<dbReference type="SUPFAM" id="SSF82153">
    <property type="entry name" value="FAS1 domain"/>
    <property type="match status" value="1"/>
</dbReference>
<proteinExistence type="predicted"/>
<dbReference type="Gene3D" id="2.30.180.10">
    <property type="entry name" value="FAS1 domain"/>
    <property type="match status" value="1"/>
</dbReference>
<evidence type="ECO:0000313" key="1">
    <source>
        <dbReference type="EMBL" id="MBB4026767.1"/>
    </source>
</evidence>
<dbReference type="EMBL" id="JACIES010000006">
    <property type="protein sequence ID" value="MBB4026767.1"/>
    <property type="molecule type" value="Genomic_DNA"/>
</dbReference>
<dbReference type="RefSeq" id="WP_124316773.1">
    <property type="nucleotide sequence ID" value="NZ_AP028155.1"/>
</dbReference>
<dbReference type="InterPro" id="IPR036378">
    <property type="entry name" value="FAS1_dom_sf"/>
</dbReference>
<keyword evidence="2" id="KW-1185">Reference proteome</keyword>
<name>A0A7W6MZE1_9BACT</name>
<protein>
    <recommendedName>
        <fullName evidence="3">FAS1 domain-containing protein</fullName>
    </recommendedName>
</protein>
<dbReference type="PROSITE" id="PS51257">
    <property type="entry name" value="PROKAR_LIPOPROTEIN"/>
    <property type="match status" value="1"/>
</dbReference>